<evidence type="ECO:0000313" key="1">
    <source>
        <dbReference type="EMBL" id="KAE9394553.1"/>
    </source>
</evidence>
<keyword evidence="2" id="KW-1185">Reference proteome</keyword>
<evidence type="ECO:0000313" key="2">
    <source>
        <dbReference type="Proteomes" id="UP000799118"/>
    </source>
</evidence>
<organism evidence="1 2">
    <name type="scientific">Gymnopus androsaceus JB14</name>
    <dbReference type="NCBI Taxonomy" id="1447944"/>
    <lineage>
        <taxon>Eukaryota</taxon>
        <taxon>Fungi</taxon>
        <taxon>Dikarya</taxon>
        <taxon>Basidiomycota</taxon>
        <taxon>Agaricomycotina</taxon>
        <taxon>Agaricomycetes</taxon>
        <taxon>Agaricomycetidae</taxon>
        <taxon>Agaricales</taxon>
        <taxon>Marasmiineae</taxon>
        <taxon>Omphalotaceae</taxon>
        <taxon>Gymnopus</taxon>
    </lineage>
</organism>
<reference evidence="1" key="1">
    <citation type="journal article" date="2019" name="Environ. Microbiol.">
        <title>Fungal ecological strategies reflected in gene transcription - a case study of two litter decomposers.</title>
        <authorList>
            <person name="Barbi F."/>
            <person name="Kohler A."/>
            <person name="Barry K."/>
            <person name="Baskaran P."/>
            <person name="Daum C."/>
            <person name="Fauchery L."/>
            <person name="Ihrmark K."/>
            <person name="Kuo A."/>
            <person name="LaButti K."/>
            <person name="Lipzen A."/>
            <person name="Morin E."/>
            <person name="Grigoriev I.V."/>
            <person name="Henrissat B."/>
            <person name="Lindahl B."/>
            <person name="Martin F."/>
        </authorList>
    </citation>
    <scope>NUCLEOTIDE SEQUENCE</scope>
    <source>
        <strain evidence="1">JB14</strain>
    </source>
</reference>
<name>A0A6A4HA20_9AGAR</name>
<dbReference type="Proteomes" id="UP000799118">
    <property type="component" value="Unassembled WGS sequence"/>
</dbReference>
<accession>A0A6A4HA20</accession>
<proteinExistence type="predicted"/>
<protein>
    <submittedName>
        <fullName evidence="1">Uncharacterized protein</fullName>
    </submittedName>
</protein>
<dbReference type="AlphaFoldDB" id="A0A6A4HA20"/>
<dbReference type="OrthoDB" id="5283654at2759"/>
<sequence length="106" mass="11355">MGFFTEYLQWIVGLETSNSVNVLGKGETPFSVTSEDDIGGFVAHNKSLRMEGERVTMRGLAHIYNQPLIPVPKGNEVPAKTAGEAEFKTSLQIEADGGGLARGETG</sequence>
<gene>
    <name evidence="1" type="ORF">BT96DRAFT_923420</name>
</gene>
<dbReference type="EMBL" id="ML769547">
    <property type="protein sequence ID" value="KAE9394553.1"/>
    <property type="molecule type" value="Genomic_DNA"/>
</dbReference>